<keyword evidence="3" id="KW-1185">Reference proteome</keyword>
<dbReference type="EMBL" id="VCBC01000021">
    <property type="protein sequence ID" value="TLU61015.1"/>
    <property type="molecule type" value="Genomic_DNA"/>
</dbReference>
<protein>
    <submittedName>
        <fullName evidence="2">DUF3574 domain-containing protein</fullName>
    </submittedName>
</protein>
<dbReference type="InterPro" id="IPR021957">
    <property type="entry name" value="DUF3574"/>
</dbReference>
<dbReference type="AlphaFoldDB" id="A0A5R9IBN3"/>
<evidence type="ECO:0000256" key="1">
    <source>
        <dbReference type="SAM" id="Phobius"/>
    </source>
</evidence>
<keyword evidence="1" id="KW-1133">Transmembrane helix</keyword>
<dbReference type="Pfam" id="PF12098">
    <property type="entry name" value="DUF3574"/>
    <property type="match status" value="1"/>
</dbReference>
<dbReference type="Proteomes" id="UP000307790">
    <property type="component" value="Unassembled WGS sequence"/>
</dbReference>
<gene>
    <name evidence="2" type="ORF">FE810_16015</name>
</gene>
<dbReference type="OrthoDB" id="794286at2"/>
<comment type="caution">
    <text evidence="2">The sequence shown here is derived from an EMBL/GenBank/DDBJ whole genome shotgun (WGS) entry which is preliminary data.</text>
</comment>
<feature type="transmembrane region" description="Helical" evidence="1">
    <location>
        <begin position="12"/>
        <end position="34"/>
    </location>
</feature>
<organism evidence="2 3">
    <name type="scientific">Thalassotalea litorea</name>
    <dbReference type="NCBI Taxonomy" id="2020715"/>
    <lineage>
        <taxon>Bacteria</taxon>
        <taxon>Pseudomonadati</taxon>
        <taxon>Pseudomonadota</taxon>
        <taxon>Gammaproteobacteria</taxon>
        <taxon>Alteromonadales</taxon>
        <taxon>Colwelliaceae</taxon>
        <taxon>Thalassotalea</taxon>
    </lineage>
</organism>
<name>A0A5R9IBN3_9GAMM</name>
<evidence type="ECO:0000313" key="3">
    <source>
        <dbReference type="Proteomes" id="UP000307790"/>
    </source>
</evidence>
<accession>A0A5R9IBN3</accession>
<proteinExistence type="predicted"/>
<reference evidence="2 3" key="1">
    <citation type="submission" date="2019-05" db="EMBL/GenBank/DDBJ databases">
        <title>Genome sequences of Thalassotalea litorea 1K03283.</title>
        <authorList>
            <person name="Zhang D."/>
        </authorList>
    </citation>
    <scope>NUCLEOTIDE SEQUENCE [LARGE SCALE GENOMIC DNA]</scope>
    <source>
        <strain evidence="2 3">MCCC 1K03283</strain>
    </source>
</reference>
<sequence length="258" mass="29973">MYVITFLGFRPYIRVFLVLHLVLNLLLILSRHFIGIDVCRNKEGKATGSQNNNTSVESFDNLHFVFLAVWRYFNSRDHKGKSLKVFEIEETSMFAKRKLSRQRRLIQQKFWLRLMVGMLLMNLVLGCQSLAENEASPAQSNQSQVYQEQVETVQVSTDVVVHMYFGLTEKNGSAISEKRWLEFEKNTLAQRLIGFTVFDSKGYYQGQQERSKVVVFVTTKDKLETVTNVCDIYRVEFNQQSVMVTVSALQHWLFVEGD</sequence>
<keyword evidence="1" id="KW-0812">Transmembrane</keyword>
<keyword evidence="1" id="KW-0472">Membrane</keyword>
<evidence type="ECO:0000313" key="2">
    <source>
        <dbReference type="EMBL" id="TLU61015.1"/>
    </source>
</evidence>